<keyword evidence="2" id="KW-1185">Reference proteome</keyword>
<sequence length="126" mass="14479">MMVPVRLYEVGMLDSLEICKLPTKFSLTAHRAPPVGPTGYFTQMDNRFLKFNWYQTEFYPLIGFHIFRSPRSKLTLPRCSTCFTFNKDTINQNTGSGCSLEFCLPEHLLPCVSWMVVLVYGELVQA</sequence>
<name>A0ABV0ZDE5_9TELE</name>
<comment type="caution">
    <text evidence="1">The sequence shown here is derived from an EMBL/GenBank/DDBJ whole genome shotgun (WGS) entry which is preliminary data.</text>
</comment>
<reference evidence="1 2" key="1">
    <citation type="submission" date="2021-06" db="EMBL/GenBank/DDBJ databases">
        <authorList>
            <person name="Palmer J.M."/>
        </authorList>
    </citation>
    <scope>NUCLEOTIDE SEQUENCE [LARGE SCALE GENOMIC DNA]</scope>
    <source>
        <strain evidence="1 2">AS_MEX2019</strain>
        <tissue evidence="1">Muscle</tissue>
    </source>
</reference>
<organism evidence="1 2">
    <name type="scientific">Ameca splendens</name>
    <dbReference type="NCBI Taxonomy" id="208324"/>
    <lineage>
        <taxon>Eukaryota</taxon>
        <taxon>Metazoa</taxon>
        <taxon>Chordata</taxon>
        <taxon>Craniata</taxon>
        <taxon>Vertebrata</taxon>
        <taxon>Euteleostomi</taxon>
        <taxon>Actinopterygii</taxon>
        <taxon>Neopterygii</taxon>
        <taxon>Teleostei</taxon>
        <taxon>Neoteleostei</taxon>
        <taxon>Acanthomorphata</taxon>
        <taxon>Ovalentaria</taxon>
        <taxon>Atherinomorphae</taxon>
        <taxon>Cyprinodontiformes</taxon>
        <taxon>Goodeidae</taxon>
        <taxon>Ameca</taxon>
    </lineage>
</organism>
<proteinExistence type="predicted"/>
<evidence type="ECO:0000313" key="1">
    <source>
        <dbReference type="EMBL" id="MEQ2304091.1"/>
    </source>
</evidence>
<dbReference type="EMBL" id="JAHRIP010058591">
    <property type="protein sequence ID" value="MEQ2304091.1"/>
    <property type="molecule type" value="Genomic_DNA"/>
</dbReference>
<protein>
    <submittedName>
        <fullName evidence="1">Uncharacterized protein</fullName>
    </submittedName>
</protein>
<dbReference type="Proteomes" id="UP001469553">
    <property type="component" value="Unassembled WGS sequence"/>
</dbReference>
<accession>A0ABV0ZDE5</accession>
<evidence type="ECO:0000313" key="2">
    <source>
        <dbReference type="Proteomes" id="UP001469553"/>
    </source>
</evidence>
<gene>
    <name evidence="1" type="ORF">AMECASPLE_023473</name>
</gene>